<dbReference type="Pfam" id="PF14111">
    <property type="entry name" value="DUF4283"/>
    <property type="match status" value="1"/>
</dbReference>
<evidence type="ECO:0000313" key="5">
    <source>
        <dbReference type="Proteomes" id="UP000593561"/>
    </source>
</evidence>
<protein>
    <recommendedName>
        <fullName evidence="3">CCHC-type domain-containing protein</fullName>
    </recommendedName>
</protein>
<accession>A0A7J8T455</accession>
<dbReference type="EMBL" id="JABFAC010000013">
    <property type="protein sequence ID" value="MBA0632840.1"/>
    <property type="molecule type" value="Genomic_DNA"/>
</dbReference>
<dbReference type="PANTHER" id="PTHR31286:SF167">
    <property type="entry name" value="OS09G0268800 PROTEIN"/>
    <property type="match status" value="1"/>
</dbReference>
<evidence type="ECO:0000259" key="3">
    <source>
        <dbReference type="PROSITE" id="PS50158"/>
    </source>
</evidence>
<organism evidence="4 5">
    <name type="scientific">Gossypium davidsonii</name>
    <name type="common">Davidson's cotton</name>
    <name type="synonym">Gossypium klotzschianum subsp. davidsonii</name>
    <dbReference type="NCBI Taxonomy" id="34287"/>
    <lineage>
        <taxon>Eukaryota</taxon>
        <taxon>Viridiplantae</taxon>
        <taxon>Streptophyta</taxon>
        <taxon>Embryophyta</taxon>
        <taxon>Tracheophyta</taxon>
        <taxon>Spermatophyta</taxon>
        <taxon>Magnoliopsida</taxon>
        <taxon>eudicotyledons</taxon>
        <taxon>Gunneridae</taxon>
        <taxon>Pentapetalae</taxon>
        <taxon>rosids</taxon>
        <taxon>malvids</taxon>
        <taxon>Malvales</taxon>
        <taxon>Malvaceae</taxon>
        <taxon>Malvoideae</taxon>
        <taxon>Gossypium</taxon>
    </lineage>
</organism>
<dbReference type="InterPro" id="IPR001878">
    <property type="entry name" value="Znf_CCHC"/>
</dbReference>
<feature type="domain" description="CCHC-type" evidence="3">
    <location>
        <begin position="202"/>
        <end position="217"/>
    </location>
</feature>
<evidence type="ECO:0000313" key="4">
    <source>
        <dbReference type="EMBL" id="MBA0632840.1"/>
    </source>
</evidence>
<dbReference type="InterPro" id="IPR025558">
    <property type="entry name" value="DUF4283"/>
</dbReference>
<keyword evidence="1" id="KW-0479">Metal-binding</keyword>
<dbReference type="AlphaFoldDB" id="A0A7J8T455"/>
<proteinExistence type="predicted"/>
<dbReference type="GO" id="GO:0003676">
    <property type="term" value="F:nucleic acid binding"/>
    <property type="evidence" value="ECO:0007669"/>
    <property type="project" value="InterPro"/>
</dbReference>
<keyword evidence="1" id="KW-0862">Zinc</keyword>
<dbReference type="Proteomes" id="UP000593561">
    <property type="component" value="Unassembled WGS sequence"/>
</dbReference>
<dbReference type="PANTHER" id="PTHR31286">
    <property type="entry name" value="GLYCINE-RICH CELL WALL STRUCTURAL PROTEIN 1.8-LIKE"/>
    <property type="match status" value="1"/>
</dbReference>
<evidence type="ECO:0000256" key="2">
    <source>
        <dbReference type="SAM" id="MobiDB-lite"/>
    </source>
</evidence>
<dbReference type="Pfam" id="PF14392">
    <property type="entry name" value="zf-CCHC_4"/>
    <property type="match status" value="1"/>
</dbReference>
<sequence length="416" mass="47713">MEENGGENREGRDEISLLADELIQLTVKGSKVVPNSKPTLICTVWTRKLYNQESFRAQMRSIWKTKKKFEIQRVGQNLSLIVFELEEDLESILEGRPWLFRKNLILFNRLSQEIERDQISLTSSPFWIKIDSHLPEFDKKDLMHAIGVTFGGVIRSEISDTCCRLRIRLDVWKPLRRGIFVSSINVKKMWVPFKYENLPIFCFGCGRMGHGLTDCTQIIPARKSKISSDPPYSMALKAESKQVGKESLQFSTMWRLAGVQSSYTGGQEVLIGGSKEFDKNKQELKEIQENMEIMGGKDLLKLQENKFGTEEVVEIDNSKAQEGTDINHEKRRSWKSIKTMDMEVEVADDNRLRKRKFTEEGSPRSSVRVGIKKVKVSEVEDFESVCSERMMVSAKQTEVQNLSRSAAANRQADRAL</sequence>
<dbReference type="InterPro" id="IPR025836">
    <property type="entry name" value="Zn_knuckle_CX2CX4HX4C"/>
</dbReference>
<evidence type="ECO:0000256" key="1">
    <source>
        <dbReference type="PROSITE-ProRule" id="PRU00047"/>
    </source>
</evidence>
<dbReference type="InterPro" id="IPR040256">
    <property type="entry name" value="At4g02000-like"/>
</dbReference>
<name>A0A7J8T455_GOSDV</name>
<reference evidence="4 5" key="1">
    <citation type="journal article" date="2019" name="Genome Biol. Evol.">
        <title>Insights into the evolution of the New World diploid cottons (Gossypium, subgenus Houzingenia) based on genome sequencing.</title>
        <authorList>
            <person name="Grover C.E."/>
            <person name="Arick M.A. 2nd"/>
            <person name="Thrash A."/>
            <person name="Conover J.L."/>
            <person name="Sanders W.S."/>
            <person name="Peterson D.G."/>
            <person name="Frelichowski J.E."/>
            <person name="Scheffler J.A."/>
            <person name="Scheffler B.E."/>
            <person name="Wendel J.F."/>
        </authorList>
    </citation>
    <scope>NUCLEOTIDE SEQUENCE [LARGE SCALE GENOMIC DNA]</scope>
    <source>
        <strain evidence="4">27</strain>
        <tissue evidence="4">Leaf</tissue>
    </source>
</reference>
<dbReference type="PROSITE" id="PS50158">
    <property type="entry name" value="ZF_CCHC"/>
    <property type="match status" value="1"/>
</dbReference>
<comment type="caution">
    <text evidence="4">The sequence shown here is derived from an EMBL/GenBank/DDBJ whole genome shotgun (WGS) entry which is preliminary data.</text>
</comment>
<keyword evidence="1" id="KW-0863">Zinc-finger</keyword>
<gene>
    <name evidence="4" type="ORF">Godav_001515</name>
</gene>
<dbReference type="GO" id="GO:0008270">
    <property type="term" value="F:zinc ion binding"/>
    <property type="evidence" value="ECO:0007669"/>
    <property type="project" value="UniProtKB-KW"/>
</dbReference>
<feature type="compositionally biased region" description="Polar residues" evidence="2">
    <location>
        <begin position="396"/>
        <end position="408"/>
    </location>
</feature>
<feature type="region of interest" description="Disordered" evidence="2">
    <location>
        <begin position="396"/>
        <end position="416"/>
    </location>
</feature>
<keyword evidence="5" id="KW-1185">Reference proteome</keyword>